<evidence type="ECO:0000256" key="5">
    <source>
        <dbReference type="ARBA" id="ARBA00022989"/>
    </source>
</evidence>
<evidence type="ECO:0000313" key="9">
    <source>
        <dbReference type="Proteomes" id="UP001139353"/>
    </source>
</evidence>
<dbReference type="RefSeq" id="WP_275682240.1">
    <property type="nucleotide sequence ID" value="NZ_JAJLJH010000002.1"/>
</dbReference>
<dbReference type="InterPro" id="IPR032808">
    <property type="entry name" value="DoxX"/>
</dbReference>
<evidence type="ECO:0000256" key="2">
    <source>
        <dbReference type="ARBA" id="ARBA00006679"/>
    </source>
</evidence>
<keyword evidence="9" id="KW-1185">Reference proteome</keyword>
<evidence type="ECO:0000256" key="3">
    <source>
        <dbReference type="ARBA" id="ARBA00022475"/>
    </source>
</evidence>
<comment type="caution">
    <text evidence="8">The sequence shown here is derived from an EMBL/GenBank/DDBJ whole genome shotgun (WGS) entry which is preliminary data.</text>
</comment>
<dbReference type="AlphaFoldDB" id="A0A9X2C2M4"/>
<evidence type="ECO:0000256" key="1">
    <source>
        <dbReference type="ARBA" id="ARBA00004651"/>
    </source>
</evidence>
<dbReference type="EMBL" id="JAJLJH010000002">
    <property type="protein sequence ID" value="MCK9686210.1"/>
    <property type="molecule type" value="Genomic_DNA"/>
</dbReference>
<protein>
    <submittedName>
        <fullName evidence="8">DoxX family protein</fullName>
    </submittedName>
</protein>
<name>A0A9X2C2M4_9BURK</name>
<keyword evidence="4 7" id="KW-0812">Transmembrane</keyword>
<evidence type="ECO:0000313" key="8">
    <source>
        <dbReference type="EMBL" id="MCK9686210.1"/>
    </source>
</evidence>
<feature type="transmembrane region" description="Helical" evidence="7">
    <location>
        <begin position="89"/>
        <end position="109"/>
    </location>
</feature>
<accession>A0A9X2C2M4</accession>
<dbReference type="Pfam" id="PF07681">
    <property type="entry name" value="DoxX"/>
    <property type="match status" value="1"/>
</dbReference>
<keyword evidence="3" id="KW-1003">Cell membrane</keyword>
<feature type="transmembrane region" description="Helical" evidence="7">
    <location>
        <begin position="21"/>
        <end position="40"/>
    </location>
</feature>
<evidence type="ECO:0000256" key="6">
    <source>
        <dbReference type="ARBA" id="ARBA00023136"/>
    </source>
</evidence>
<organism evidence="8 9">
    <name type="scientific">Scleromatobacter humisilvae</name>
    <dbReference type="NCBI Taxonomy" id="2897159"/>
    <lineage>
        <taxon>Bacteria</taxon>
        <taxon>Pseudomonadati</taxon>
        <taxon>Pseudomonadota</taxon>
        <taxon>Betaproteobacteria</taxon>
        <taxon>Burkholderiales</taxon>
        <taxon>Sphaerotilaceae</taxon>
        <taxon>Scleromatobacter</taxon>
    </lineage>
</organism>
<proteinExistence type="inferred from homology"/>
<evidence type="ECO:0000256" key="4">
    <source>
        <dbReference type="ARBA" id="ARBA00022692"/>
    </source>
</evidence>
<dbReference type="Proteomes" id="UP001139353">
    <property type="component" value="Unassembled WGS sequence"/>
</dbReference>
<feature type="transmembrane region" description="Helical" evidence="7">
    <location>
        <begin position="60"/>
        <end position="82"/>
    </location>
</feature>
<dbReference type="PANTHER" id="PTHR33452:SF1">
    <property type="entry name" value="INNER MEMBRANE PROTEIN YPHA-RELATED"/>
    <property type="match status" value="1"/>
</dbReference>
<comment type="subcellular location">
    <subcellularLocation>
        <location evidence="1">Cell membrane</location>
        <topology evidence="1">Multi-pass membrane protein</topology>
    </subcellularLocation>
</comment>
<feature type="transmembrane region" description="Helical" evidence="7">
    <location>
        <begin position="121"/>
        <end position="140"/>
    </location>
</feature>
<dbReference type="PANTHER" id="PTHR33452">
    <property type="entry name" value="OXIDOREDUCTASE CATD-RELATED"/>
    <property type="match status" value="1"/>
</dbReference>
<gene>
    <name evidence="8" type="ORF">LPC04_10885</name>
</gene>
<dbReference type="GO" id="GO:0005886">
    <property type="term" value="C:plasma membrane"/>
    <property type="evidence" value="ECO:0007669"/>
    <property type="project" value="UniProtKB-SubCell"/>
</dbReference>
<sequence length="156" mass="16878">MRNLIQRVLVLTGLVDRLQPVALLALRLYVSSVFFRAGIIKISDWGATLALFHDEYKVPLLPPDVAACVGAFGELAFPVLITLGLMGRFGAAGLFVVNAMAVISYPQLWGFDCPAGIHMHFVWGAILLLLAIFGPGRLSLDELILKRLGLRPAPAA</sequence>
<reference evidence="8" key="1">
    <citation type="submission" date="2021-11" db="EMBL/GenBank/DDBJ databases">
        <title>BS-T2-15 a new species belonging to the Comamonadaceae family isolated from the soil of a French oak forest.</title>
        <authorList>
            <person name="Mieszkin S."/>
            <person name="Alain K."/>
        </authorList>
    </citation>
    <scope>NUCLEOTIDE SEQUENCE</scope>
    <source>
        <strain evidence="8">BS-T2-15</strain>
    </source>
</reference>
<dbReference type="InterPro" id="IPR051907">
    <property type="entry name" value="DoxX-like_oxidoreductase"/>
</dbReference>
<comment type="similarity">
    <text evidence="2">Belongs to the DoxX family.</text>
</comment>
<evidence type="ECO:0000256" key="7">
    <source>
        <dbReference type="SAM" id="Phobius"/>
    </source>
</evidence>
<keyword evidence="6 7" id="KW-0472">Membrane</keyword>
<keyword evidence="5 7" id="KW-1133">Transmembrane helix</keyword>